<name>A0ABQ8AAE9_BRANA</name>
<evidence type="ECO:0000256" key="3">
    <source>
        <dbReference type="ARBA" id="ARBA00022692"/>
    </source>
</evidence>
<evidence type="ECO:0000256" key="4">
    <source>
        <dbReference type="ARBA" id="ARBA00022989"/>
    </source>
</evidence>
<feature type="transmembrane region" description="Helical" evidence="11">
    <location>
        <begin position="1781"/>
        <end position="1805"/>
    </location>
</feature>
<dbReference type="PANTHER" id="PTHR18966">
    <property type="entry name" value="IONOTROPIC GLUTAMATE RECEPTOR"/>
    <property type="match status" value="1"/>
</dbReference>
<dbReference type="Pfam" id="PF10613">
    <property type="entry name" value="Lig_chan-Glu_bd"/>
    <property type="match status" value="2"/>
</dbReference>
<dbReference type="CDD" id="cd13686">
    <property type="entry name" value="GluR_Plant"/>
    <property type="match status" value="2"/>
</dbReference>
<feature type="transmembrane region" description="Helical" evidence="11">
    <location>
        <begin position="602"/>
        <end position="622"/>
    </location>
</feature>
<evidence type="ECO:0000256" key="1">
    <source>
        <dbReference type="ARBA" id="ARBA00004141"/>
    </source>
</evidence>
<keyword evidence="14" id="KW-1185">Reference proteome</keyword>
<dbReference type="SUPFAM" id="SSF53850">
    <property type="entry name" value="Periplasmic binding protein-like II"/>
    <property type="match status" value="2"/>
</dbReference>
<proteinExistence type="predicted"/>
<keyword evidence="10" id="KW-0407">Ion channel</keyword>
<evidence type="ECO:0000256" key="11">
    <source>
        <dbReference type="SAM" id="Phobius"/>
    </source>
</evidence>
<keyword evidence="2" id="KW-0813">Transport</keyword>
<dbReference type="InterPro" id="IPR001828">
    <property type="entry name" value="ANF_lig-bd_rcpt"/>
</dbReference>
<sequence length="1875" mass="209939">MFAYIPQRTRSHKVDFFSPVLVMGLSIDPSVAIMALIVAILVVPMGCQRPKVVNVGAVFTFDSVIGRAAKVALEAAVSDVNADRSVLKETELRLFMEGSSCNVFHGSFGAFKVLDKEVVAMIGPLSSSIAHTLSDIAKGLQFPLVSFAATDPTLSALQFPFFLRTTPDDAHQMSALVDFITFHGWKEVISVYSDDELGRNGVSALDDELYKKRSRISHKVPLSVHSEEGSVTDALKKSKSLGPRVYVLHFGPDPLLRIFRIAQKLQMMTREYVWLATDWLSVTLDSSLIDKGTLKGLEGVVGLRQHIPQSLKVHQLTHKLKSNGSMNAYALHAYDTVWMIAYGIEKMLNEGINITFSYSEKLLHAEGTKLHLERVKIFNSGKVLLEKLLQVNFTGIAGQVRFGSGRNVIGCDYEIINVGKTGVNTVGFWSRNGGFSVVPPDSRHTHKKTGFVSDEKLGNITWPGGGREKPRGWVIADSASPLKIVVPNRVSFVEFVTEENNSSHQIKGLCIDIFKEALKFVPYSVPYIFESFGDGHSSPNYKHIIQMVTDGVYDAAVGDFAIVPTRSKLVDFSQPYASTGLVVVIPTNDDNPTWIFLRPFTIGLWCVVLASFLIIAVVIWILEHRINEDFRGPPRKQLITMILFSFSTLFKRNQEDTISNLARLVMIVWLFLLMVLTASYTANLTSILTVLQLPSAITGIDSLRESEVPIGYQAGTFTLEYLTYSLGMARSRLVPLDSTEEYERALKLGPTAFGGVAAIVDELPYIELFLAERTGFKIVGEPFMHRGWGFAFKRDSPLAIDMSRAILKLSETRKLQEIRMKWLCKKTCAEKSDGNPEPNQLHLKSFKGLYLVCTAISVSASLVFVFRMVRQFVRYRRMERTSSMPLASWSSSPTMRLRELVFGFVEFVDEKEEAIKRMFRRSNDSDNPFHVVEVQADPEMGFCVMISGVSMGLMFLCVSGFWVLPTEGAGRESFLRNSSFSSRPSSVNVGALFTYDSFIGRAAKPAFMVAIEDVNADQNILRGTKLNIVFHDSNCSGFVMENKVVAAIGPQSSGIAHLISHVANELHVPLLSFAATDPTLSSLQYPYFLRSTQNDYFQMNAIADFVSYCRWREVVAIFVDDEYGRNGISVLGDALAKKRAKISYKAAFRPGADKSSLHDLLVSANLMESRIFVVHVNPDSGLNVFSVAKSLGMMESGYVWIATDWLLTAWDSGLDPKTMDLLQGVVAFRHYTPESNEKRRFKARWKSLRTKETSGGDDDGFNSYAMYAYDTVWLVARALDVFFSQGNRVTFSTDPNLRKTNGTNIKFSALSVFNEGERFLQVIHDMNYTGLTGQIEFDSEKNRINPAYDVININSRGPHRVGYWSNHTGFSVEPPETFYSKPPNTSTEHQRLNEIIWPGGVTKPPRGWVFPDNGEPLKIGVPNRVSYKNYASEEKNQLGVKGYCIDIFEAAVELLPYPVPRTYILYGDGKRNPSYDNLVNEVASNNFDVAVGDITIVTNRTKFVDFTQPFMESGLVVVAPVKGAKSSPWSFLKPFTVEMWAVTGLLFLFVGAIIWILEHRFNEEFRGPPRRQIITVFWFSFSTMFFSHRENTVSTLGRFVLLIWLFVVLIINSSYTASLTSILTVQQLTSRIEGMDSLITSSEPIGVQDGTFAYKYLVNELNIAPSRIIPLKNEEDYLSALQLGPRGGGVAAIVDELPYIKALLSNSNCEFRTVGQEFTRTGWGFAFQRDSPLAVDMSTAILQLSEEGKLEKIRKKWLTYSHECSVQIADTENYQLSVQSFWGLFLICGIVWFIALTLFCWKVFWQCQGLRPEEESDEVRVSEEASSSRSGRSLRVGSFKDLIKVVDKREVEIKDMLKQKSSKKLKASQSSAETP</sequence>
<feature type="domain" description="Ionotropic glutamate receptor C-terminal" evidence="12">
    <location>
        <begin position="1418"/>
        <end position="1760"/>
    </location>
</feature>
<dbReference type="Gene3D" id="1.10.287.70">
    <property type="match status" value="2"/>
</dbReference>
<keyword evidence="4 11" id="KW-1133">Transmembrane helix</keyword>
<dbReference type="CDD" id="cd19990">
    <property type="entry name" value="PBP1_GABAb_receptor_plant"/>
    <property type="match status" value="2"/>
</dbReference>
<evidence type="ECO:0000256" key="9">
    <source>
        <dbReference type="ARBA" id="ARBA00023286"/>
    </source>
</evidence>
<dbReference type="InterPro" id="IPR015683">
    <property type="entry name" value="Ionotropic_Glu_rcpt"/>
</dbReference>
<feature type="transmembrane region" description="Helical" evidence="11">
    <location>
        <begin position="661"/>
        <end position="682"/>
    </location>
</feature>
<keyword evidence="7" id="KW-0675">Receptor</keyword>
<feature type="domain" description="Ionotropic glutamate receptor C-terminal" evidence="12">
    <location>
        <begin position="483"/>
        <end position="825"/>
    </location>
</feature>
<evidence type="ECO:0000256" key="10">
    <source>
        <dbReference type="ARBA" id="ARBA00023303"/>
    </source>
</evidence>
<dbReference type="PRINTS" id="PR00248">
    <property type="entry name" value="GPCRMGR"/>
</dbReference>
<feature type="transmembrane region" description="Helical" evidence="11">
    <location>
        <begin position="942"/>
        <end position="964"/>
    </location>
</feature>
<dbReference type="InterPro" id="IPR000337">
    <property type="entry name" value="GPCR_3"/>
</dbReference>
<evidence type="ECO:0000256" key="8">
    <source>
        <dbReference type="ARBA" id="ARBA00023180"/>
    </source>
</evidence>
<evidence type="ECO:0000256" key="6">
    <source>
        <dbReference type="ARBA" id="ARBA00023136"/>
    </source>
</evidence>
<feature type="transmembrane region" description="Helical" evidence="11">
    <location>
        <begin position="848"/>
        <end position="869"/>
    </location>
</feature>
<evidence type="ECO:0000313" key="13">
    <source>
        <dbReference type="EMBL" id="KAH0889363.1"/>
    </source>
</evidence>
<dbReference type="Gene3D" id="3.40.50.2300">
    <property type="match status" value="4"/>
</dbReference>
<evidence type="ECO:0000256" key="7">
    <source>
        <dbReference type="ARBA" id="ARBA00023170"/>
    </source>
</evidence>
<keyword evidence="6 11" id="KW-0472">Membrane</keyword>
<dbReference type="SMART" id="SM00079">
    <property type="entry name" value="PBPe"/>
    <property type="match status" value="2"/>
</dbReference>
<evidence type="ECO:0000313" key="14">
    <source>
        <dbReference type="Proteomes" id="UP000824890"/>
    </source>
</evidence>
<dbReference type="InterPro" id="IPR019594">
    <property type="entry name" value="Glu/Gly-bd"/>
</dbReference>
<dbReference type="InterPro" id="IPR044440">
    <property type="entry name" value="GABAb_receptor_plant_PBP1"/>
</dbReference>
<dbReference type="Pfam" id="PF00060">
    <property type="entry name" value="Lig_chan"/>
    <property type="match status" value="2"/>
</dbReference>
<accession>A0ABQ8AAE9</accession>
<organism evidence="13 14">
    <name type="scientific">Brassica napus</name>
    <name type="common">Rape</name>
    <dbReference type="NCBI Taxonomy" id="3708"/>
    <lineage>
        <taxon>Eukaryota</taxon>
        <taxon>Viridiplantae</taxon>
        <taxon>Streptophyta</taxon>
        <taxon>Embryophyta</taxon>
        <taxon>Tracheophyta</taxon>
        <taxon>Spermatophyta</taxon>
        <taxon>Magnoliopsida</taxon>
        <taxon>eudicotyledons</taxon>
        <taxon>Gunneridae</taxon>
        <taxon>Pentapetalae</taxon>
        <taxon>rosids</taxon>
        <taxon>malvids</taxon>
        <taxon>Brassicales</taxon>
        <taxon>Brassicaceae</taxon>
        <taxon>Brassiceae</taxon>
        <taxon>Brassica</taxon>
    </lineage>
</organism>
<dbReference type="InterPro" id="IPR028082">
    <property type="entry name" value="Peripla_BP_I"/>
</dbReference>
<dbReference type="Pfam" id="PF01094">
    <property type="entry name" value="ANF_receptor"/>
    <property type="match status" value="2"/>
</dbReference>
<evidence type="ECO:0000256" key="2">
    <source>
        <dbReference type="ARBA" id="ARBA00022448"/>
    </source>
</evidence>
<protein>
    <recommendedName>
        <fullName evidence="12">Ionotropic glutamate receptor C-terminal domain-containing protein</fullName>
    </recommendedName>
</protein>
<keyword evidence="9" id="KW-1071">Ligand-gated ion channel</keyword>
<dbReference type="SUPFAM" id="SSF53822">
    <property type="entry name" value="Periplasmic binding protein-like I"/>
    <property type="match status" value="2"/>
</dbReference>
<comment type="subcellular location">
    <subcellularLocation>
        <location evidence="1">Membrane</location>
        <topology evidence="1">Multi-pass membrane protein</topology>
    </subcellularLocation>
</comment>
<dbReference type="EMBL" id="JAGKQM010000013">
    <property type="protein sequence ID" value="KAH0889363.1"/>
    <property type="molecule type" value="Genomic_DNA"/>
</dbReference>
<gene>
    <name evidence="13" type="ORF">HID58_051792</name>
</gene>
<feature type="transmembrane region" description="Helical" evidence="11">
    <location>
        <begin position="1539"/>
        <end position="1557"/>
    </location>
</feature>
<feature type="transmembrane region" description="Helical" evidence="11">
    <location>
        <begin position="20"/>
        <end position="43"/>
    </location>
</feature>
<keyword evidence="5" id="KW-0406">Ion transport</keyword>
<dbReference type="InterPro" id="IPR001320">
    <property type="entry name" value="Iontro_rcpt_C"/>
</dbReference>
<evidence type="ECO:0000259" key="12">
    <source>
        <dbReference type="SMART" id="SM00079"/>
    </source>
</evidence>
<keyword evidence="8" id="KW-0325">Glycoprotein</keyword>
<dbReference type="Gene3D" id="3.40.190.10">
    <property type="entry name" value="Periplasmic binding protein-like II"/>
    <property type="match status" value="4"/>
</dbReference>
<comment type="caution">
    <text evidence="13">The sequence shown here is derived from an EMBL/GenBank/DDBJ whole genome shotgun (WGS) entry which is preliminary data.</text>
</comment>
<feature type="transmembrane region" description="Helical" evidence="11">
    <location>
        <begin position="1599"/>
        <end position="1625"/>
    </location>
</feature>
<keyword evidence="3 11" id="KW-0812">Transmembrane</keyword>
<dbReference type="Proteomes" id="UP000824890">
    <property type="component" value="Unassembled WGS sequence"/>
</dbReference>
<reference evidence="13 14" key="1">
    <citation type="submission" date="2021-05" db="EMBL/GenBank/DDBJ databases">
        <title>Genome Assembly of Synthetic Allotetraploid Brassica napus Reveals Homoeologous Exchanges between Subgenomes.</title>
        <authorList>
            <person name="Davis J.T."/>
        </authorList>
    </citation>
    <scope>NUCLEOTIDE SEQUENCE [LARGE SCALE GENOMIC DNA]</scope>
    <source>
        <strain evidence="14">cv. Da-Ae</strain>
        <tissue evidence="13">Seedling</tissue>
    </source>
</reference>
<evidence type="ECO:0000256" key="5">
    <source>
        <dbReference type="ARBA" id="ARBA00023065"/>
    </source>
</evidence>